<dbReference type="EMBL" id="JAEKCB010000001">
    <property type="protein sequence ID" value="MBJ2116629.1"/>
    <property type="molecule type" value="Genomic_DNA"/>
</dbReference>
<dbReference type="GeneID" id="76523046"/>
<evidence type="ECO:0000313" key="2">
    <source>
        <dbReference type="Proteomes" id="UP000619976"/>
    </source>
</evidence>
<dbReference type="Proteomes" id="UP000619976">
    <property type="component" value="Unassembled WGS sequence"/>
</dbReference>
<protein>
    <submittedName>
        <fullName evidence="1">Uncharacterized protein</fullName>
    </submittedName>
</protein>
<organism evidence="1 2">
    <name type="scientific">Proteus penneri</name>
    <dbReference type="NCBI Taxonomy" id="102862"/>
    <lineage>
        <taxon>Bacteria</taxon>
        <taxon>Pseudomonadati</taxon>
        <taxon>Pseudomonadota</taxon>
        <taxon>Gammaproteobacteria</taxon>
        <taxon>Enterobacterales</taxon>
        <taxon>Morganellaceae</taxon>
        <taxon>Proteus</taxon>
    </lineage>
</organism>
<proteinExistence type="predicted"/>
<gene>
    <name evidence="1" type="ORF">JFQ69_02930</name>
</gene>
<evidence type="ECO:0000313" key="1">
    <source>
        <dbReference type="EMBL" id="MBJ2116629.1"/>
    </source>
</evidence>
<reference evidence="1 2" key="1">
    <citation type="submission" date="2020-12" db="EMBL/GenBank/DDBJ databases">
        <title>Enhanced detection system for hospital associated transmission using whole genome sequencing surveillance.</title>
        <authorList>
            <person name="Harrison L.H."/>
            <person name="Van Tyne D."/>
            <person name="Marsh J.W."/>
            <person name="Griffith M.P."/>
            <person name="Snyder D.J."/>
            <person name="Cooper V.S."/>
            <person name="Mustapha M."/>
        </authorList>
    </citation>
    <scope>NUCLEOTIDE SEQUENCE [LARGE SCALE GENOMIC DNA]</scope>
    <source>
        <strain evidence="1 2">PR00195</strain>
    </source>
</reference>
<comment type="caution">
    <text evidence="1">The sequence shown here is derived from an EMBL/GenBank/DDBJ whole genome shotgun (WGS) entry which is preliminary data.</text>
</comment>
<accession>A0ABS0W3S8</accession>
<dbReference type="RefSeq" id="WP_109847383.1">
    <property type="nucleotide sequence ID" value="NZ_CAXOKJ010000001.1"/>
</dbReference>
<keyword evidence="2" id="KW-1185">Reference proteome</keyword>
<sequence length="163" mass="18558">MGQVVTAYKAKERKSRYSPLTAKRLLTTLKDKIPDIYKGYIPDNPYLEVKQDLSAYIPMRKNGLSDVATVISADYLDVERRSTRFYEAMRDLSLVNMASKGKTNSKSAFVLKPQGMTRLSNSLRKSIDGEIEMFKYQAKDRSFEVVICDDSDDFVTKALSWCA</sequence>
<name>A0ABS0W3S8_9GAMM</name>